<proteinExistence type="inferred from homology"/>
<feature type="transmembrane region" description="Helical" evidence="5">
    <location>
        <begin position="117"/>
        <end position="139"/>
    </location>
</feature>
<comment type="subcellular location">
    <subcellularLocation>
        <location evidence="5">Mitochondrion membrane</location>
        <topology evidence="5">Multi-pass membrane protein</topology>
    </subcellularLocation>
</comment>
<name>A0A076VF60_9PLAT</name>
<feature type="transmembrane region" description="Helical" evidence="5">
    <location>
        <begin position="187"/>
        <end position="209"/>
    </location>
</feature>
<dbReference type="GO" id="GO:0042773">
    <property type="term" value="P:ATP synthesis coupled electron transport"/>
    <property type="evidence" value="ECO:0007669"/>
    <property type="project" value="InterPro"/>
</dbReference>
<keyword evidence="5" id="KW-0830">Ubiquinone</keyword>
<feature type="transmembrane region" description="Helical" evidence="5">
    <location>
        <begin position="215"/>
        <end position="235"/>
    </location>
</feature>
<dbReference type="GO" id="GO:0031966">
    <property type="term" value="C:mitochondrial membrane"/>
    <property type="evidence" value="ECO:0007669"/>
    <property type="project" value="UniProtKB-SubCell"/>
</dbReference>
<accession>A0A076VF60</accession>
<dbReference type="RefSeq" id="YP_009054573.1">
    <property type="nucleotide sequence ID" value="NC_024754.1"/>
</dbReference>
<protein>
    <recommendedName>
        <fullName evidence="3 5">NADH-ubiquinone oxidoreductase chain 4</fullName>
        <ecNumber evidence="2 5">7.1.1.2</ecNumber>
    </recommendedName>
</protein>
<keyword evidence="5 7" id="KW-0496">Mitochondrion</keyword>
<feature type="transmembrane region" description="Helical" evidence="5">
    <location>
        <begin position="267"/>
        <end position="289"/>
    </location>
</feature>
<evidence type="ECO:0000256" key="1">
    <source>
        <dbReference type="ARBA" id="ARBA00009025"/>
    </source>
</evidence>
<evidence type="ECO:0000256" key="4">
    <source>
        <dbReference type="ARBA" id="ARBA00049551"/>
    </source>
</evidence>
<feature type="transmembrane region" description="Helical" evidence="5">
    <location>
        <begin position="381"/>
        <end position="401"/>
    </location>
</feature>
<dbReference type="AlphaFoldDB" id="A0A076VF60"/>
<sequence length="402" mass="46473">MILWQIFPLSIVFIIFILISPLMISNGIYLNNFTFDNLSAFIGILPLFIFFSLYSLINLSLSKINVILVFLSCFSSFLCFFCCSYILFFILYELSIVLLLFSLFTGSPYSERSIAGWYFLGYLVFGGLPLLMLCLYSSYFNFSCIVTDYITNFNFISNLFFVIFITKVPLFPFHSWLPIVHAEANSFVSIMLSGYIMKLGLIGIHRFFLISGDFLKVYFLVFFFCSCFFFLNSFLELDNKRWLAFLSLGHISLGMLSIFSLDYIYSPIVGIFSFGHGLSVCIMFYYFYLCSEFVGSRNWIMILLHNNTGFNILLCFGLLSLIAFPPCILFFCEVYVYLSLLNIISFIYVYSLYIFLSIFGPVTILGLMFSRKSQALTTSMVNSSIYYLFSLIFIFFLLGLFI</sequence>
<feature type="transmembrane region" description="Helical" evidence="5">
    <location>
        <begin position="66"/>
        <end position="88"/>
    </location>
</feature>
<dbReference type="Pfam" id="PF00361">
    <property type="entry name" value="Proton_antipo_M"/>
    <property type="match status" value="1"/>
</dbReference>
<feature type="transmembrane region" description="Helical" evidence="5">
    <location>
        <begin position="310"/>
        <end position="337"/>
    </location>
</feature>
<feature type="transmembrane region" description="Helical" evidence="5">
    <location>
        <begin position="159"/>
        <end position="180"/>
    </location>
</feature>
<feature type="transmembrane region" description="Helical" evidence="5">
    <location>
        <begin position="7"/>
        <end position="28"/>
    </location>
</feature>
<keyword evidence="5" id="KW-0679">Respiratory chain</keyword>
<feature type="transmembrane region" description="Helical" evidence="5">
    <location>
        <begin position="242"/>
        <end position="261"/>
    </location>
</feature>
<keyword evidence="5" id="KW-1133">Transmembrane helix</keyword>
<dbReference type="PRINTS" id="PR01437">
    <property type="entry name" value="NUOXDRDTASE4"/>
</dbReference>
<comment type="catalytic activity">
    <reaction evidence="4 5">
        <text>a ubiquinone + NADH + 5 H(+)(in) = a ubiquinol + NAD(+) + 4 H(+)(out)</text>
        <dbReference type="Rhea" id="RHEA:29091"/>
        <dbReference type="Rhea" id="RHEA-COMP:9565"/>
        <dbReference type="Rhea" id="RHEA-COMP:9566"/>
        <dbReference type="ChEBI" id="CHEBI:15378"/>
        <dbReference type="ChEBI" id="CHEBI:16389"/>
        <dbReference type="ChEBI" id="CHEBI:17976"/>
        <dbReference type="ChEBI" id="CHEBI:57540"/>
        <dbReference type="ChEBI" id="CHEBI:57945"/>
        <dbReference type="EC" id="7.1.1.2"/>
    </reaction>
</comment>
<comment type="similarity">
    <text evidence="1 5">Belongs to the complex I subunit 4 family.</text>
</comment>
<keyword evidence="5" id="KW-0813">Transport</keyword>
<feature type="transmembrane region" description="Helical" evidence="5">
    <location>
        <begin position="94"/>
        <end position="110"/>
    </location>
</feature>
<evidence type="ECO:0000313" key="7">
    <source>
        <dbReference type="EMBL" id="AIK25761.1"/>
    </source>
</evidence>
<gene>
    <name evidence="7" type="primary">ND4</name>
</gene>
<geneLocation type="mitochondrion" evidence="7"/>
<dbReference type="CTD" id="4538"/>
<evidence type="ECO:0000256" key="5">
    <source>
        <dbReference type="RuleBase" id="RU003297"/>
    </source>
</evidence>
<keyword evidence="5" id="KW-0472">Membrane</keyword>
<evidence type="ECO:0000259" key="6">
    <source>
        <dbReference type="Pfam" id="PF00361"/>
    </source>
</evidence>
<evidence type="ECO:0000256" key="2">
    <source>
        <dbReference type="ARBA" id="ARBA00012944"/>
    </source>
</evidence>
<dbReference type="GeneID" id="20160617"/>
<keyword evidence="5" id="KW-0249">Electron transport</keyword>
<reference evidence="7" key="1">
    <citation type="journal article" date="2014" name="Parasit. Vectors">
        <title>The mitochondrial genome of Paragyrodactylus variegatus (Platyhelminthes: Monogenea): differences in major non-coding region and gene order compared to Gyrodactylus.</title>
        <authorList>
            <person name="Ye F."/>
            <person name="King S.D."/>
            <person name="Cone D.K."/>
            <person name="You P."/>
        </authorList>
    </citation>
    <scope>NUCLEOTIDE SEQUENCE</scope>
</reference>
<keyword evidence="5" id="KW-0812">Transmembrane</keyword>
<comment type="function">
    <text evidence="5">Core subunit of the mitochondrial membrane respiratory chain NADH dehydrogenase (Complex I) which catalyzes electron transfer from NADH through the respiratory chain, using ubiquinone as an electron acceptor. Essential for the catalytic activity and assembly of complex I.</text>
</comment>
<feature type="domain" description="NADH:quinone oxidoreductase/Mrp antiporter transmembrane" evidence="6">
    <location>
        <begin position="86"/>
        <end position="347"/>
    </location>
</feature>
<dbReference type="InterPro" id="IPR003918">
    <property type="entry name" value="NADH_UbQ_OxRdtase"/>
</dbReference>
<dbReference type="EMBL" id="KM067269">
    <property type="protein sequence ID" value="AIK25761.1"/>
    <property type="molecule type" value="Genomic_DNA"/>
</dbReference>
<feature type="transmembrane region" description="Helical" evidence="5">
    <location>
        <begin position="40"/>
        <end position="59"/>
    </location>
</feature>
<keyword evidence="5" id="KW-0520">NAD</keyword>
<organism evidence="7">
    <name type="scientific">Paragyrodactylus variegatus</name>
    <dbReference type="NCBI Taxonomy" id="1415179"/>
    <lineage>
        <taxon>Eukaryota</taxon>
        <taxon>Metazoa</taxon>
        <taxon>Spiralia</taxon>
        <taxon>Lophotrochozoa</taxon>
        <taxon>Platyhelminthes</taxon>
        <taxon>Monogenea</taxon>
        <taxon>Monopisthocotylea</taxon>
        <taxon>Gyrodactylidea</taxon>
        <taxon>Gyrodactylidae</taxon>
        <taxon>Paragyrodactylus</taxon>
    </lineage>
</organism>
<feature type="transmembrane region" description="Helical" evidence="5">
    <location>
        <begin position="343"/>
        <end position="369"/>
    </location>
</feature>
<dbReference type="InterPro" id="IPR001750">
    <property type="entry name" value="ND/Mrp_TM"/>
</dbReference>
<evidence type="ECO:0000256" key="3">
    <source>
        <dbReference type="ARBA" id="ARBA00021006"/>
    </source>
</evidence>
<dbReference type="GO" id="GO:0008137">
    <property type="term" value="F:NADH dehydrogenase (ubiquinone) activity"/>
    <property type="evidence" value="ECO:0007669"/>
    <property type="project" value="UniProtKB-UniRule"/>
</dbReference>
<dbReference type="EC" id="7.1.1.2" evidence="2 5"/>